<dbReference type="EMBL" id="JBHUDX010000042">
    <property type="protein sequence ID" value="MFD1659597.1"/>
    <property type="molecule type" value="Genomic_DNA"/>
</dbReference>
<sequence>MERPHVFEPRSHPAPAPALATAGRLVLPGELTATLGYDAVGIPGDHGERIMNCLPRVGCVFADDLRWWWIVPSGSQIGVTWPPSTSYAVDACVGRPVIPAAGVRPADPSWNGPRTGRPALIHRPDGDSPYTPPIPLYFLACRLAGIDPHWSPGAGA</sequence>
<evidence type="ECO:0000313" key="1">
    <source>
        <dbReference type="EMBL" id="MFD1659597.1"/>
    </source>
</evidence>
<name>A0ABW4IR58_9ACTN</name>
<proteinExistence type="predicted"/>
<dbReference type="Proteomes" id="UP001597261">
    <property type="component" value="Unassembled WGS sequence"/>
</dbReference>
<dbReference type="RefSeq" id="WP_381082886.1">
    <property type="nucleotide sequence ID" value="NZ_JBHUDX010000042.1"/>
</dbReference>
<evidence type="ECO:0000313" key="2">
    <source>
        <dbReference type="Proteomes" id="UP001597261"/>
    </source>
</evidence>
<reference evidence="2" key="1">
    <citation type="journal article" date="2019" name="Int. J. Syst. Evol. Microbiol.">
        <title>The Global Catalogue of Microorganisms (GCM) 10K type strain sequencing project: providing services to taxonomists for standard genome sequencing and annotation.</title>
        <authorList>
            <consortium name="The Broad Institute Genomics Platform"/>
            <consortium name="The Broad Institute Genome Sequencing Center for Infectious Disease"/>
            <person name="Wu L."/>
            <person name="Ma J."/>
        </authorList>
    </citation>
    <scope>NUCLEOTIDE SEQUENCE [LARGE SCALE GENOMIC DNA]</scope>
    <source>
        <strain evidence="2">CGMCC 1.12470</strain>
    </source>
</reference>
<keyword evidence="2" id="KW-1185">Reference proteome</keyword>
<accession>A0ABW4IR58</accession>
<protein>
    <submittedName>
        <fullName evidence="1">Uncharacterized protein</fullName>
    </submittedName>
</protein>
<organism evidence="1 2">
    <name type="scientific">Streptomyces caeni</name>
    <dbReference type="NCBI Taxonomy" id="2307231"/>
    <lineage>
        <taxon>Bacteria</taxon>
        <taxon>Bacillati</taxon>
        <taxon>Actinomycetota</taxon>
        <taxon>Actinomycetes</taxon>
        <taxon>Kitasatosporales</taxon>
        <taxon>Streptomycetaceae</taxon>
        <taxon>Streptomyces</taxon>
    </lineage>
</organism>
<gene>
    <name evidence="1" type="ORF">ACFSL4_15670</name>
</gene>
<comment type="caution">
    <text evidence="1">The sequence shown here is derived from an EMBL/GenBank/DDBJ whole genome shotgun (WGS) entry which is preliminary data.</text>
</comment>